<sequence length="172" mass="18344">MKREETECPESSAADAVSRGDFLRTIGMGLGAAGLAGLMGGQAFAGDPEGKGKYVIVITHGGNDPNRAIFALLMAQVVADKGWGKVHVWMTLEGADLANSNKAGRIESPIFKKFGNAESIMKKLKDKGAWFGACPPCAEYAGAVGGDKFDFVEKAAGDWLMKNIQDSWVLWM</sequence>
<dbReference type="RefSeq" id="WP_039643420.1">
    <property type="nucleotide sequence ID" value="NZ_JXBL01000001.1"/>
</dbReference>
<accession>A0A0C1QLW8</accession>
<reference evidence="2 3" key="1">
    <citation type="submission" date="2015-01" db="EMBL/GenBank/DDBJ databases">
        <title>Genome sequence of the anaerobic bacterium Geobacter soli GSS01, a dissimilatory Fe(III) reducer from soil.</title>
        <authorList>
            <person name="Yang G."/>
            <person name="Zhou S."/>
        </authorList>
    </citation>
    <scope>NUCLEOTIDE SEQUENCE [LARGE SCALE GENOMIC DNA]</scope>
    <source>
        <strain evidence="2 3">GSS01</strain>
    </source>
</reference>
<comment type="caution">
    <text evidence="2">The sequence shown here is derived from an EMBL/GenBank/DDBJ whole genome shotgun (WGS) entry which is preliminary data.</text>
</comment>
<keyword evidence="3" id="KW-1185">Reference proteome</keyword>
<dbReference type="Gene3D" id="3.40.1260.10">
    <property type="entry name" value="DsrEFH-like"/>
    <property type="match status" value="1"/>
</dbReference>
<keyword evidence="1" id="KW-0408">Iron</keyword>
<keyword evidence="1" id="KW-0411">Iron-sulfur</keyword>
<dbReference type="SUPFAM" id="SSF75169">
    <property type="entry name" value="DsrEFH-like"/>
    <property type="match status" value="1"/>
</dbReference>
<gene>
    <name evidence="2" type="ORF">SE37_02745</name>
</gene>
<dbReference type="PROSITE" id="PS51318">
    <property type="entry name" value="TAT"/>
    <property type="match status" value="1"/>
</dbReference>
<name>A0A0C1QLW8_9BACT</name>
<protein>
    <submittedName>
        <fullName evidence="2">Uncharacterized protein</fullName>
    </submittedName>
</protein>
<evidence type="ECO:0000313" key="3">
    <source>
        <dbReference type="Proteomes" id="UP000031433"/>
    </source>
</evidence>
<organism evidence="2 3">
    <name type="scientific">Geobacter soli</name>
    <dbReference type="NCBI Taxonomy" id="1510391"/>
    <lineage>
        <taxon>Bacteria</taxon>
        <taxon>Pseudomonadati</taxon>
        <taxon>Thermodesulfobacteriota</taxon>
        <taxon>Desulfuromonadia</taxon>
        <taxon>Geobacterales</taxon>
        <taxon>Geobacteraceae</taxon>
        <taxon>Geobacter</taxon>
    </lineage>
</organism>
<evidence type="ECO:0000313" key="2">
    <source>
        <dbReference type="EMBL" id="KIE41622.1"/>
    </source>
</evidence>
<dbReference type="AlphaFoldDB" id="A0A0C1QLW8"/>
<dbReference type="GO" id="GO:0051536">
    <property type="term" value="F:iron-sulfur cluster binding"/>
    <property type="evidence" value="ECO:0007669"/>
    <property type="project" value="UniProtKB-KW"/>
</dbReference>
<dbReference type="EMBL" id="JXBL01000001">
    <property type="protein sequence ID" value="KIE41622.1"/>
    <property type="molecule type" value="Genomic_DNA"/>
</dbReference>
<dbReference type="InterPro" id="IPR027396">
    <property type="entry name" value="DsrEFH-like"/>
</dbReference>
<evidence type="ECO:0000256" key="1">
    <source>
        <dbReference type="ARBA" id="ARBA00023014"/>
    </source>
</evidence>
<proteinExistence type="predicted"/>
<keyword evidence="1" id="KW-0479">Metal-binding</keyword>
<dbReference type="InterPro" id="IPR006311">
    <property type="entry name" value="TAT_signal"/>
</dbReference>
<dbReference type="Proteomes" id="UP000031433">
    <property type="component" value="Unassembled WGS sequence"/>
</dbReference>